<dbReference type="PANTHER" id="PTHR13691">
    <property type="entry name" value="RIBOSOMAL PROTEIN L2"/>
    <property type="match status" value="1"/>
</dbReference>
<evidence type="ECO:0000256" key="2">
    <source>
        <dbReference type="ARBA" id="ARBA00022730"/>
    </source>
</evidence>
<dbReference type="FunFam" id="4.10.950.10:FF:000002">
    <property type="entry name" value="60S ribosomal protein L2"/>
    <property type="match status" value="1"/>
</dbReference>
<dbReference type="SUPFAM" id="SSF50104">
    <property type="entry name" value="Translation proteins SH3-like domain"/>
    <property type="match status" value="1"/>
</dbReference>
<dbReference type="SMART" id="SM01383">
    <property type="entry name" value="Ribosomal_L2"/>
    <property type="match status" value="1"/>
</dbReference>
<name>A0A915F000_9CEST</name>
<accession>A0A915F000</accession>
<feature type="region of interest" description="Disordered" evidence="7">
    <location>
        <begin position="891"/>
        <end position="911"/>
    </location>
</feature>
<evidence type="ECO:0000256" key="3">
    <source>
        <dbReference type="ARBA" id="ARBA00022980"/>
    </source>
</evidence>
<feature type="domain" description="Large ribosomal subunit protein uL2 RNA-binding" evidence="9">
    <location>
        <begin position="691"/>
        <end position="770"/>
    </location>
</feature>
<evidence type="ECO:0000256" key="5">
    <source>
        <dbReference type="ARBA" id="ARBA00035242"/>
    </source>
</evidence>
<comment type="similarity">
    <text evidence="1">Belongs to the universal ribosomal protein uL2 family.</text>
</comment>
<dbReference type="SUPFAM" id="SSF50249">
    <property type="entry name" value="Nucleic acid-binding proteins"/>
    <property type="match status" value="1"/>
</dbReference>
<feature type="region of interest" description="Disordered" evidence="7">
    <location>
        <begin position="1"/>
        <end position="43"/>
    </location>
</feature>
<dbReference type="AlphaFoldDB" id="A0A915F000"/>
<dbReference type="InterPro" id="IPR014722">
    <property type="entry name" value="Rib_uL2_dom2"/>
</dbReference>
<evidence type="ECO:0000313" key="10">
    <source>
        <dbReference type="Proteomes" id="UP000887562"/>
    </source>
</evidence>
<protein>
    <recommendedName>
        <fullName evidence="5">Large ribosomal subunit protein uL2</fullName>
    </recommendedName>
    <alternativeName>
        <fullName evidence="6">60S ribosomal protein L8</fullName>
    </alternativeName>
</protein>
<dbReference type="Proteomes" id="UP000887562">
    <property type="component" value="Unplaced"/>
</dbReference>
<dbReference type="Gene3D" id="2.40.50.140">
    <property type="entry name" value="Nucleic acid-binding proteins"/>
    <property type="match status" value="1"/>
</dbReference>
<evidence type="ECO:0000256" key="6">
    <source>
        <dbReference type="ARBA" id="ARBA00035350"/>
    </source>
</evidence>
<evidence type="ECO:0000259" key="9">
    <source>
        <dbReference type="SMART" id="SM01383"/>
    </source>
</evidence>
<dbReference type="FunFam" id="2.30.30.30:FF:000006">
    <property type="entry name" value="60S ribosomal protein L8"/>
    <property type="match status" value="1"/>
</dbReference>
<dbReference type="InterPro" id="IPR023672">
    <property type="entry name" value="Ribosomal_uL2_arc_euk"/>
</dbReference>
<dbReference type="HAMAP" id="MF_01320_A">
    <property type="entry name" value="Ribosomal_uL2_A"/>
    <property type="match status" value="1"/>
</dbReference>
<dbReference type="InterPro" id="IPR008991">
    <property type="entry name" value="Translation_prot_SH3-like_sf"/>
</dbReference>
<evidence type="ECO:0000256" key="7">
    <source>
        <dbReference type="SAM" id="MobiDB-lite"/>
    </source>
</evidence>
<dbReference type="InterPro" id="IPR022666">
    <property type="entry name" value="Ribosomal_uL2_RNA-bd_dom"/>
</dbReference>
<reference evidence="11" key="1">
    <citation type="submission" date="2022-11" db="UniProtKB">
        <authorList>
            <consortium name="WormBaseParasite"/>
        </authorList>
    </citation>
    <scope>IDENTIFICATION</scope>
</reference>
<dbReference type="NCBIfam" id="NF007180">
    <property type="entry name" value="PRK09612.1"/>
    <property type="match status" value="1"/>
</dbReference>
<dbReference type="GO" id="GO:0022625">
    <property type="term" value="C:cytosolic large ribosomal subunit"/>
    <property type="evidence" value="ECO:0007669"/>
    <property type="project" value="TreeGrafter"/>
</dbReference>
<keyword evidence="4" id="KW-0687">Ribonucleoprotein</keyword>
<dbReference type="InterPro" id="IPR012340">
    <property type="entry name" value="NA-bd_OB-fold"/>
</dbReference>
<evidence type="ECO:0000259" key="8">
    <source>
        <dbReference type="SMART" id="SM01382"/>
    </source>
</evidence>
<dbReference type="InterPro" id="IPR022669">
    <property type="entry name" value="Ribosomal_uL2_C"/>
</dbReference>
<dbReference type="Pfam" id="PF00181">
    <property type="entry name" value="Ribosomal_L2_N"/>
    <property type="match status" value="1"/>
</dbReference>
<dbReference type="SMART" id="SM01382">
    <property type="entry name" value="Ribosomal_L2_C"/>
    <property type="match status" value="1"/>
</dbReference>
<sequence length="938" mass="103349">MSGNPKWSSLLSNHNQIKRRRIDSLQPDAWSPPDRACSKHSRKGCKSVRVRRTDFDLELSKFSPLIHDDEFPNTNANSDISLAISDNPDNGASSDNEHDIVVIESDSSDNNKENEEIEGENISRHEDPLVFVFSSDSDGGNEESHEDQVLVKPFAKREVNTKLDCFISAVGDIPHMMEPLELPSKKELRTPLSSRLATLVRRVRSDKVVRLHTHTNDSNADNTRAQVFTTNSVFLPSASRSIRGHVVATVIQPEMLGTLAVIVLDVGLQSDPQLNSFAHLEAANCIFLSCKKVSFGSRRGLISTMDPGCVYSVKTLPVVTTASDAGLTKKARKVWSRLPDFLKCDERLAQFVSSNDAPNELDLFVLKKAAKFHLVLEMTAFSETTFFLPYSPLLSSSSRCILTGVLLYEFPSGSLIAERILAGNRGTLIDNEDHQLSTVFAISTESNPSQGTVYLVLCSANAVTPLTILISSDHLSPCATLDYGQHRSYRVRLFIVGAIVAHGLFILDAFSRVDLTEVARLPERRLDHTRGHQWPGLAGAFRDRKASLITMAGTVMDVDSSSSQVWPLCTGCLSDALKQKASTSNPSTTHLECSRCEARIDRPFHAVEIFVEVTDEVQQRRFKVCILPSCFAEMIKLSEAQIHQSSFLDPGLLIGQAVNIPLGLSIKLPELEASQVPLQFMGRVIRSQRKGAGSVFRAHVKHRKGPAKLRPVDYSERHGYIRGVVREIVHDPGRGAPLARVDFRDMYSYRHIKQLFIAAEGMHTGQFVYCGKKAALQIGNVLPLGSMPEGTVICNVEEKNGDRGRLARAGGTYATIVSHNHDTNRTRVKLPSGAKKVLSSGCRAMVGLVAGGGRIDKPILKAGRAYHKYKAKRNCWPHVRGVCMNPVEHPHGGGNHQHIGKPSTIRRDASHGRKVGLIAARRTGRIRGTRVIVAKSDK</sequence>
<dbReference type="Pfam" id="PF03947">
    <property type="entry name" value="Ribosomal_L2_C"/>
    <property type="match status" value="1"/>
</dbReference>
<proteinExistence type="inferred from homology"/>
<dbReference type="GO" id="GO:0019843">
    <property type="term" value="F:rRNA binding"/>
    <property type="evidence" value="ECO:0007669"/>
    <property type="project" value="UniProtKB-KW"/>
</dbReference>
<dbReference type="Pfam" id="PF14951">
    <property type="entry name" value="DUF4503"/>
    <property type="match status" value="1"/>
</dbReference>
<dbReference type="InterPro" id="IPR014726">
    <property type="entry name" value="Ribosomal_uL2_dom3"/>
</dbReference>
<dbReference type="GO" id="GO:0002181">
    <property type="term" value="P:cytoplasmic translation"/>
    <property type="evidence" value="ECO:0007669"/>
    <property type="project" value="TreeGrafter"/>
</dbReference>
<dbReference type="FunFam" id="2.40.50.140:FF:000020">
    <property type="entry name" value="60S ribosomal protein L2"/>
    <property type="match status" value="1"/>
</dbReference>
<dbReference type="InterPro" id="IPR002171">
    <property type="entry name" value="Ribosomal_uL2"/>
</dbReference>
<evidence type="ECO:0000313" key="11">
    <source>
        <dbReference type="WBParaSite" id="maker-E.canG7_contigs_7736-snap-gene-0.8-mRNA-1"/>
    </source>
</evidence>
<feature type="compositionally biased region" description="Polar residues" evidence="7">
    <location>
        <begin position="1"/>
        <end position="15"/>
    </location>
</feature>
<dbReference type="Gene3D" id="4.10.950.10">
    <property type="entry name" value="Ribosomal protein L2, domain 3"/>
    <property type="match status" value="1"/>
</dbReference>
<evidence type="ECO:0000256" key="1">
    <source>
        <dbReference type="ARBA" id="ARBA00005636"/>
    </source>
</evidence>
<keyword evidence="10" id="KW-1185">Reference proteome</keyword>
<dbReference type="WBParaSite" id="maker-E.canG7_contigs_7736-snap-gene-0.8-mRNA-1">
    <property type="protein sequence ID" value="maker-E.canG7_contigs_7736-snap-gene-0.8-mRNA-1"/>
    <property type="gene ID" value="EcG7_08206"/>
</dbReference>
<evidence type="ECO:0000256" key="4">
    <source>
        <dbReference type="ARBA" id="ARBA00023274"/>
    </source>
</evidence>
<dbReference type="GO" id="GO:0003735">
    <property type="term" value="F:structural constituent of ribosome"/>
    <property type="evidence" value="ECO:0007669"/>
    <property type="project" value="InterPro"/>
</dbReference>
<keyword evidence="3" id="KW-0689">Ribosomal protein</keyword>
<dbReference type="PANTHER" id="PTHR13691:SF16">
    <property type="entry name" value="LARGE RIBOSOMAL SUBUNIT PROTEIN UL2"/>
    <property type="match status" value="1"/>
</dbReference>
<dbReference type="Gene3D" id="2.30.30.30">
    <property type="match status" value="1"/>
</dbReference>
<dbReference type="InterPro" id="IPR028032">
    <property type="entry name" value="DUF4503"/>
</dbReference>
<keyword evidence="2" id="KW-0699">rRNA-binding</keyword>
<organism evidence="10 11">
    <name type="scientific">Echinococcus canadensis</name>
    <dbReference type="NCBI Taxonomy" id="519352"/>
    <lineage>
        <taxon>Eukaryota</taxon>
        <taxon>Metazoa</taxon>
        <taxon>Spiralia</taxon>
        <taxon>Lophotrochozoa</taxon>
        <taxon>Platyhelminthes</taxon>
        <taxon>Cestoda</taxon>
        <taxon>Eucestoda</taxon>
        <taxon>Cyclophyllidea</taxon>
        <taxon>Taeniidae</taxon>
        <taxon>Echinococcus</taxon>
        <taxon>Echinococcus canadensis group</taxon>
    </lineage>
</organism>
<keyword evidence="2" id="KW-0694">RNA-binding</keyword>
<feature type="domain" description="Large ribosomal subunit protein uL2 C-terminal" evidence="8">
    <location>
        <begin position="776"/>
        <end position="911"/>
    </location>
</feature>